<evidence type="ECO:0000313" key="11">
    <source>
        <dbReference type="EMBL" id="BBM55898.1"/>
    </source>
</evidence>
<evidence type="ECO:0000313" key="13">
    <source>
        <dbReference type="Proteomes" id="UP000321501"/>
    </source>
</evidence>
<evidence type="ECO:0000313" key="9">
    <source>
        <dbReference type="EMBL" id="BBM55417.1"/>
    </source>
</evidence>
<dbReference type="EMBL" id="AP019834">
    <property type="protein sequence ID" value="BBM48083.1"/>
    <property type="molecule type" value="Genomic_DNA"/>
</dbReference>
<dbReference type="Proteomes" id="UP000321944">
    <property type="component" value="Chromosome"/>
</dbReference>
<evidence type="ECO:0000313" key="10">
    <source>
        <dbReference type="EMBL" id="BBM55894.1"/>
    </source>
</evidence>
<evidence type="ECO:0000313" key="6">
    <source>
        <dbReference type="EMBL" id="BBM50920.1"/>
    </source>
</evidence>
<evidence type="ECO:0000313" key="14">
    <source>
        <dbReference type="Proteomes" id="UP000321944"/>
    </source>
</evidence>
<protein>
    <submittedName>
        <fullName evidence="4">Uncharacterized protein</fullName>
    </submittedName>
</protein>
<accession>A0A510JRH9</accession>
<dbReference type="EMBL" id="AP019834">
    <property type="protein sequence ID" value="BBM48628.1"/>
    <property type="molecule type" value="Genomic_DNA"/>
</dbReference>
<evidence type="ECO:0000313" key="5">
    <source>
        <dbReference type="EMBL" id="BBM50419.1"/>
    </source>
</evidence>
<evidence type="ECO:0000313" key="12">
    <source>
        <dbReference type="Proteomes" id="UP000321397"/>
    </source>
</evidence>
<dbReference type="EMBL" id="AP019841">
    <property type="protein sequence ID" value="BBM53965.1"/>
    <property type="molecule type" value="Genomic_DNA"/>
</dbReference>
<dbReference type="EMBL" id="AP019834">
    <property type="protein sequence ID" value="BBM46744.1"/>
    <property type="molecule type" value="Genomic_DNA"/>
</dbReference>
<dbReference type="EMBL" id="AP019835">
    <property type="protein sequence ID" value="BBM50972.1"/>
    <property type="molecule type" value="Genomic_DNA"/>
</dbReference>
<gene>
    <name evidence="1" type="ORF">JMUB3933_0224</name>
    <name evidence="2" type="ORF">JMUB3933_1590</name>
    <name evidence="3" type="ORF">JMUB3933_2151</name>
    <name evidence="4" type="ORF">JMUB3934_0233</name>
    <name evidence="5" type="ORF">JMUB3934_1722</name>
    <name evidence="6" type="ORF">JMUB3934_2239</name>
    <name evidence="7" type="ORF">JMUB3934_2302</name>
    <name evidence="8" type="ORF">JMUB3936_0236</name>
    <name evidence="9" type="ORF">JMUB3936_1708</name>
    <name evidence="10" type="ORF">JMUB3936_2212</name>
    <name evidence="11" type="ORF">JMUB3936_2220</name>
</gene>
<proteinExistence type="predicted"/>
<dbReference type="EMBL" id="AP019835">
    <property type="protein sequence ID" value="BBM50920.1"/>
    <property type="molecule type" value="Genomic_DNA"/>
</dbReference>
<dbReference type="Proteomes" id="UP000321501">
    <property type="component" value="Chromosome"/>
</dbReference>
<evidence type="ECO:0000313" key="2">
    <source>
        <dbReference type="EMBL" id="BBM48083.1"/>
    </source>
</evidence>
<reference evidence="8 14" key="3">
    <citation type="submission" date="2019-07" db="EMBL/GenBank/DDBJ databases">
        <title>Complete Genome Sequence of Leptotrichia wadei Strain JMUB3936.</title>
        <authorList>
            <person name="Watanabe S."/>
            <person name="Cui L."/>
        </authorList>
    </citation>
    <scope>NUCLEOTIDE SEQUENCE [LARGE SCALE GENOMIC DNA]</scope>
    <source>
        <strain evidence="8 14">JMUB3936</strain>
    </source>
</reference>
<dbReference type="EMBL" id="AP019841">
    <property type="protein sequence ID" value="BBM55898.1"/>
    <property type="molecule type" value="Genomic_DNA"/>
</dbReference>
<dbReference type="AlphaFoldDB" id="A0A510JRH9"/>
<dbReference type="EMBL" id="AP019835">
    <property type="protein sequence ID" value="BBM48958.1"/>
    <property type="molecule type" value="Genomic_DNA"/>
</dbReference>
<reference evidence="1 12" key="1">
    <citation type="submission" date="2019-07" db="EMBL/GenBank/DDBJ databases">
        <title>Complete Genome Sequence of Leptotrichia wadei Strain JMUB3933.</title>
        <authorList>
            <person name="Watanabe S."/>
            <person name="Cui L."/>
        </authorList>
    </citation>
    <scope>NUCLEOTIDE SEQUENCE [LARGE SCALE GENOMIC DNA]</scope>
    <source>
        <strain evidence="1 12">JMUB3933</strain>
    </source>
</reference>
<dbReference type="EMBL" id="AP019835">
    <property type="protein sequence ID" value="BBM50419.1"/>
    <property type="molecule type" value="Genomic_DNA"/>
</dbReference>
<evidence type="ECO:0000313" key="3">
    <source>
        <dbReference type="EMBL" id="BBM48628.1"/>
    </source>
</evidence>
<dbReference type="Proteomes" id="UP000321397">
    <property type="component" value="Chromosome"/>
</dbReference>
<evidence type="ECO:0000313" key="7">
    <source>
        <dbReference type="EMBL" id="BBM50972.1"/>
    </source>
</evidence>
<evidence type="ECO:0000313" key="4">
    <source>
        <dbReference type="EMBL" id="BBM48958.1"/>
    </source>
</evidence>
<name>A0A510JRH9_9FUSO</name>
<organism evidence="4 13">
    <name type="scientific">Leptotrichia wadei</name>
    <dbReference type="NCBI Taxonomy" id="157687"/>
    <lineage>
        <taxon>Bacteria</taxon>
        <taxon>Fusobacteriati</taxon>
        <taxon>Fusobacteriota</taxon>
        <taxon>Fusobacteriia</taxon>
        <taxon>Fusobacteriales</taxon>
        <taxon>Leptotrichiaceae</taxon>
        <taxon>Leptotrichia</taxon>
    </lineage>
</organism>
<reference evidence="4 13" key="2">
    <citation type="submission" date="2019-07" db="EMBL/GenBank/DDBJ databases">
        <title>Complete Genome Sequence of Leptotrichia wadei Strain JMUB3934.</title>
        <authorList>
            <person name="Watanabe S."/>
            <person name="Cui L."/>
        </authorList>
    </citation>
    <scope>NUCLEOTIDE SEQUENCE [LARGE SCALE GENOMIC DNA]</scope>
    <source>
        <strain evidence="4 13">JMUB3934</strain>
    </source>
</reference>
<dbReference type="EMBL" id="AP019841">
    <property type="protein sequence ID" value="BBM55417.1"/>
    <property type="molecule type" value="Genomic_DNA"/>
</dbReference>
<dbReference type="EMBL" id="AP019841">
    <property type="protein sequence ID" value="BBM55894.1"/>
    <property type="molecule type" value="Genomic_DNA"/>
</dbReference>
<evidence type="ECO:0000313" key="1">
    <source>
        <dbReference type="EMBL" id="BBM46744.1"/>
    </source>
</evidence>
<sequence>MDDKVLGREGNSPDRQLRSLIMSKWERRWTFIDNQEVGLEAAMP</sequence>
<evidence type="ECO:0000313" key="8">
    <source>
        <dbReference type="EMBL" id="BBM53965.1"/>
    </source>
</evidence>